<reference evidence="1 2" key="1">
    <citation type="submission" date="2024-10" db="EMBL/GenBank/DDBJ databases">
        <authorList>
            <person name="Cho J.-C."/>
        </authorList>
    </citation>
    <scope>NUCLEOTIDE SEQUENCE [LARGE SCALE GENOMIC DNA]</scope>
    <source>
        <strain evidence="1 2">KCTC29696</strain>
    </source>
</reference>
<accession>A0ABW7HS61</accession>
<dbReference type="RefSeq" id="WP_279951490.1">
    <property type="nucleotide sequence ID" value="NZ_BAABEN010000028.1"/>
</dbReference>
<dbReference type="Proteomes" id="UP001607069">
    <property type="component" value="Unassembled WGS sequence"/>
</dbReference>
<evidence type="ECO:0000313" key="2">
    <source>
        <dbReference type="Proteomes" id="UP001607069"/>
    </source>
</evidence>
<sequence length="109" mass="12473">MTSEELLNEEIDYLYEYARKGLLYFIPIWDSAETLAGKGATRERVREITLELVGALIDRGVQVGEISQQADRDIEPWSEDKGEILNRIDEGIKHRSDPLDFVDICGFRA</sequence>
<gene>
    <name evidence="1" type="ORF">ACG5V6_10180</name>
</gene>
<name>A0ABW7HS61_9ACTN</name>
<keyword evidence="2" id="KW-1185">Reference proteome</keyword>
<evidence type="ECO:0000313" key="1">
    <source>
        <dbReference type="EMBL" id="MFH0248577.1"/>
    </source>
</evidence>
<comment type="caution">
    <text evidence="1">The sequence shown here is derived from an EMBL/GenBank/DDBJ whole genome shotgun (WGS) entry which is preliminary data.</text>
</comment>
<proteinExistence type="predicted"/>
<protein>
    <submittedName>
        <fullName evidence="1">Uncharacterized protein</fullName>
    </submittedName>
</protein>
<dbReference type="EMBL" id="JBIHMK010000028">
    <property type="protein sequence ID" value="MFH0248577.1"/>
    <property type="molecule type" value="Genomic_DNA"/>
</dbReference>
<organism evidence="1 2">
    <name type="scientific">Streptomyces chitinivorans</name>
    <dbReference type="NCBI Taxonomy" id="1257027"/>
    <lineage>
        <taxon>Bacteria</taxon>
        <taxon>Bacillati</taxon>
        <taxon>Actinomycetota</taxon>
        <taxon>Actinomycetes</taxon>
        <taxon>Kitasatosporales</taxon>
        <taxon>Streptomycetaceae</taxon>
        <taxon>Streptomyces</taxon>
    </lineage>
</organism>